<sequence>MRLLLMALTFPALSHPSLSLTIAFAAKGCWMGGPSIQRGITIIVTSHITLACTELAGHDFHFHSHSRHIFLRHPSVYGGTNVACLPYPYSTT</sequence>
<evidence type="ECO:0000313" key="2">
    <source>
        <dbReference type="EMBL" id="KAK3330172.1"/>
    </source>
</evidence>
<reference evidence="2" key="1">
    <citation type="journal article" date="2023" name="Mol. Phylogenet. Evol.">
        <title>Genome-scale phylogeny and comparative genomics of the fungal order Sordariales.</title>
        <authorList>
            <person name="Hensen N."/>
            <person name="Bonometti L."/>
            <person name="Westerberg I."/>
            <person name="Brannstrom I.O."/>
            <person name="Guillou S."/>
            <person name="Cros-Aarteil S."/>
            <person name="Calhoun S."/>
            <person name="Haridas S."/>
            <person name="Kuo A."/>
            <person name="Mondo S."/>
            <person name="Pangilinan J."/>
            <person name="Riley R."/>
            <person name="LaButti K."/>
            <person name="Andreopoulos B."/>
            <person name="Lipzen A."/>
            <person name="Chen C."/>
            <person name="Yan M."/>
            <person name="Daum C."/>
            <person name="Ng V."/>
            <person name="Clum A."/>
            <person name="Steindorff A."/>
            <person name="Ohm R.A."/>
            <person name="Martin F."/>
            <person name="Silar P."/>
            <person name="Natvig D.O."/>
            <person name="Lalanne C."/>
            <person name="Gautier V."/>
            <person name="Ament-Velasquez S.L."/>
            <person name="Kruys A."/>
            <person name="Hutchinson M.I."/>
            <person name="Powell A.J."/>
            <person name="Barry K."/>
            <person name="Miller A.N."/>
            <person name="Grigoriev I.V."/>
            <person name="Debuchy R."/>
            <person name="Gladieux P."/>
            <person name="Hiltunen Thoren M."/>
            <person name="Johannesson H."/>
        </authorList>
    </citation>
    <scope>NUCLEOTIDE SEQUENCE</scope>
    <source>
        <strain evidence="2">CBS 118394</strain>
    </source>
</reference>
<comment type="caution">
    <text evidence="2">The sequence shown here is derived from an EMBL/GenBank/DDBJ whole genome shotgun (WGS) entry which is preliminary data.</text>
</comment>
<keyword evidence="1" id="KW-0732">Signal</keyword>
<gene>
    <name evidence="2" type="ORF">B0H66DRAFT_48227</name>
</gene>
<reference evidence="2" key="2">
    <citation type="submission" date="2023-06" db="EMBL/GenBank/DDBJ databases">
        <authorList>
            <consortium name="Lawrence Berkeley National Laboratory"/>
            <person name="Haridas S."/>
            <person name="Hensen N."/>
            <person name="Bonometti L."/>
            <person name="Westerberg I."/>
            <person name="Brannstrom I.O."/>
            <person name="Guillou S."/>
            <person name="Cros-Aarteil S."/>
            <person name="Calhoun S."/>
            <person name="Kuo A."/>
            <person name="Mondo S."/>
            <person name="Pangilinan J."/>
            <person name="Riley R."/>
            <person name="Labutti K."/>
            <person name="Andreopoulos B."/>
            <person name="Lipzen A."/>
            <person name="Chen C."/>
            <person name="Yanf M."/>
            <person name="Daum C."/>
            <person name="Ng V."/>
            <person name="Clum A."/>
            <person name="Steindorff A."/>
            <person name="Ohm R."/>
            <person name="Martin F."/>
            <person name="Silar P."/>
            <person name="Natvig D."/>
            <person name="Lalanne C."/>
            <person name="Gautier V."/>
            <person name="Ament-Velasquez S.L."/>
            <person name="Kruys A."/>
            <person name="Hutchinson M.I."/>
            <person name="Powell A.J."/>
            <person name="Barry K."/>
            <person name="Miller A.N."/>
            <person name="Grigoriev I.V."/>
            <person name="Debuchy R."/>
            <person name="Gladieux P."/>
            <person name="Thoren M.H."/>
            <person name="Johannesson H."/>
        </authorList>
    </citation>
    <scope>NUCLEOTIDE SEQUENCE</scope>
    <source>
        <strain evidence="2">CBS 118394</strain>
    </source>
</reference>
<protein>
    <recommendedName>
        <fullName evidence="4">Secreted protein</fullName>
    </recommendedName>
</protein>
<keyword evidence="3" id="KW-1185">Reference proteome</keyword>
<dbReference type="AlphaFoldDB" id="A0AAE0IS54"/>
<name>A0AAE0IS54_9PEZI</name>
<dbReference type="EMBL" id="JAUEDM010000001">
    <property type="protein sequence ID" value="KAK3330172.1"/>
    <property type="molecule type" value="Genomic_DNA"/>
</dbReference>
<evidence type="ECO:0008006" key="4">
    <source>
        <dbReference type="Google" id="ProtNLM"/>
    </source>
</evidence>
<feature type="chain" id="PRO_5042230091" description="Secreted protein" evidence="1">
    <location>
        <begin position="20"/>
        <end position="92"/>
    </location>
</feature>
<organism evidence="2 3">
    <name type="scientific">Apodospora peruviana</name>
    <dbReference type="NCBI Taxonomy" id="516989"/>
    <lineage>
        <taxon>Eukaryota</taxon>
        <taxon>Fungi</taxon>
        <taxon>Dikarya</taxon>
        <taxon>Ascomycota</taxon>
        <taxon>Pezizomycotina</taxon>
        <taxon>Sordariomycetes</taxon>
        <taxon>Sordariomycetidae</taxon>
        <taxon>Sordariales</taxon>
        <taxon>Lasiosphaeriaceae</taxon>
        <taxon>Apodospora</taxon>
    </lineage>
</organism>
<feature type="signal peptide" evidence="1">
    <location>
        <begin position="1"/>
        <end position="19"/>
    </location>
</feature>
<dbReference type="Proteomes" id="UP001283341">
    <property type="component" value="Unassembled WGS sequence"/>
</dbReference>
<evidence type="ECO:0000256" key="1">
    <source>
        <dbReference type="SAM" id="SignalP"/>
    </source>
</evidence>
<proteinExistence type="predicted"/>
<evidence type="ECO:0000313" key="3">
    <source>
        <dbReference type="Proteomes" id="UP001283341"/>
    </source>
</evidence>
<accession>A0AAE0IS54</accession>